<evidence type="ECO:0000256" key="8">
    <source>
        <dbReference type="ARBA" id="ARBA00022842"/>
    </source>
</evidence>
<evidence type="ECO:0000256" key="5">
    <source>
        <dbReference type="ARBA" id="ARBA00022723"/>
    </source>
</evidence>
<dbReference type="GO" id="GO:0046872">
    <property type="term" value="F:metal ion binding"/>
    <property type="evidence" value="ECO:0007669"/>
    <property type="project" value="UniProtKB-KW"/>
</dbReference>
<dbReference type="SUPFAM" id="SSF55811">
    <property type="entry name" value="Nudix"/>
    <property type="match status" value="1"/>
</dbReference>
<dbReference type="Pfam" id="PF00293">
    <property type="entry name" value="NUDIX"/>
    <property type="match status" value="1"/>
</dbReference>
<dbReference type="PRINTS" id="PR00502">
    <property type="entry name" value="NUDIXFAMILY"/>
</dbReference>
<evidence type="ECO:0000256" key="9">
    <source>
        <dbReference type="ARBA" id="ARBA00023204"/>
    </source>
</evidence>
<dbReference type="RefSeq" id="WP_231403683.1">
    <property type="nucleotide sequence ID" value="NZ_BAABES010000006.1"/>
</dbReference>
<proteinExistence type="inferred from homology"/>
<keyword evidence="3" id="KW-0515">Mutator protein</keyword>
<keyword evidence="6" id="KW-0227">DNA damage</keyword>
<evidence type="ECO:0000256" key="2">
    <source>
        <dbReference type="ARBA" id="ARBA00005582"/>
    </source>
</evidence>
<dbReference type="GO" id="GO:0035539">
    <property type="term" value="F:8-oxo-7,8-dihydrodeoxyguanosine triphosphate pyrophosphatase activity"/>
    <property type="evidence" value="ECO:0007669"/>
    <property type="project" value="UniProtKB-EC"/>
</dbReference>
<dbReference type="InterPro" id="IPR000086">
    <property type="entry name" value="NUDIX_hydrolase_dom"/>
</dbReference>
<dbReference type="GO" id="GO:0006260">
    <property type="term" value="P:DNA replication"/>
    <property type="evidence" value="ECO:0007669"/>
    <property type="project" value="UniProtKB-KW"/>
</dbReference>
<name>A0A931GHA1_9ACTN</name>
<dbReference type="GO" id="GO:0044715">
    <property type="term" value="F:8-oxo-dGDP phosphatase activity"/>
    <property type="evidence" value="ECO:0007669"/>
    <property type="project" value="TreeGrafter"/>
</dbReference>
<comment type="catalytic activity">
    <reaction evidence="10">
        <text>8-oxo-dGTP + H2O = 8-oxo-dGMP + diphosphate + H(+)</text>
        <dbReference type="Rhea" id="RHEA:31575"/>
        <dbReference type="ChEBI" id="CHEBI:15377"/>
        <dbReference type="ChEBI" id="CHEBI:15378"/>
        <dbReference type="ChEBI" id="CHEBI:33019"/>
        <dbReference type="ChEBI" id="CHEBI:63224"/>
        <dbReference type="ChEBI" id="CHEBI:77896"/>
        <dbReference type="EC" id="3.6.1.55"/>
    </reaction>
</comment>
<dbReference type="GO" id="GO:0008413">
    <property type="term" value="F:8-oxo-7,8-dihydroguanosine triphosphate pyrophosphatase activity"/>
    <property type="evidence" value="ECO:0007669"/>
    <property type="project" value="TreeGrafter"/>
</dbReference>
<dbReference type="InterPro" id="IPR047127">
    <property type="entry name" value="MutT-like"/>
</dbReference>
<evidence type="ECO:0000256" key="11">
    <source>
        <dbReference type="ARBA" id="ARBA00038905"/>
    </source>
</evidence>
<dbReference type="InterPro" id="IPR015797">
    <property type="entry name" value="NUDIX_hydrolase-like_dom_sf"/>
</dbReference>
<dbReference type="GO" id="GO:0044716">
    <property type="term" value="F:8-oxo-GDP phosphatase activity"/>
    <property type="evidence" value="ECO:0007669"/>
    <property type="project" value="TreeGrafter"/>
</dbReference>
<dbReference type="EC" id="3.6.1.55" evidence="11"/>
<gene>
    <name evidence="13" type="ORF">IW256_001311</name>
</gene>
<evidence type="ECO:0000256" key="10">
    <source>
        <dbReference type="ARBA" id="ARBA00035861"/>
    </source>
</evidence>
<dbReference type="EMBL" id="JADOUA010000001">
    <property type="protein sequence ID" value="MBG6087198.1"/>
    <property type="molecule type" value="Genomic_DNA"/>
</dbReference>
<comment type="similarity">
    <text evidence="2">Belongs to the Nudix hydrolase family.</text>
</comment>
<comment type="caution">
    <text evidence="13">The sequence shown here is derived from an EMBL/GenBank/DDBJ whole genome shotgun (WGS) entry which is preliminary data.</text>
</comment>
<comment type="cofactor">
    <cofactor evidence="1">
        <name>Mg(2+)</name>
        <dbReference type="ChEBI" id="CHEBI:18420"/>
    </cofactor>
</comment>
<evidence type="ECO:0000256" key="1">
    <source>
        <dbReference type="ARBA" id="ARBA00001946"/>
    </source>
</evidence>
<evidence type="ECO:0000256" key="6">
    <source>
        <dbReference type="ARBA" id="ARBA00022763"/>
    </source>
</evidence>
<dbReference type="Proteomes" id="UP000614047">
    <property type="component" value="Unassembled WGS sequence"/>
</dbReference>
<dbReference type="PANTHER" id="PTHR47707:SF1">
    <property type="entry name" value="NUDIX HYDROLASE FAMILY PROTEIN"/>
    <property type="match status" value="1"/>
</dbReference>
<sequence length="141" mass="14810">MMPGREGLVAINVVVGAAIISGGRLLAAQRAEPPELAGGWEFPGGKVDPGESDEDALVRECHEELGVKIALDVRIGADWPLSLGGVLRVWTAGITAGEPRALEHLALRWLGPDELYDVEWLPGDLPVVEGIRPHLLGGAGG</sequence>
<reference evidence="13" key="1">
    <citation type="submission" date="2020-11" db="EMBL/GenBank/DDBJ databases">
        <title>Sequencing the genomes of 1000 actinobacteria strains.</title>
        <authorList>
            <person name="Klenk H.-P."/>
        </authorList>
    </citation>
    <scope>NUCLEOTIDE SEQUENCE</scope>
    <source>
        <strain evidence="13">DSM 43175</strain>
    </source>
</reference>
<dbReference type="Gene3D" id="3.90.79.10">
    <property type="entry name" value="Nucleoside Triphosphate Pyrophosphohydrolase"/>
    <property type="match status" value="1"/>
</dbReference>
<evidence type="ECO:0000313" key="13">
    <source>
        <dbReference type="EMBL" id="MBG6087198.1"/>
    </source>
</evidence>
<keyword evidence="9" id="KW-0234">DNA repair</keyword>
<dbReference type="GO" id="GO:0006281">
    <property type="term" value="P:DNA repair"/>
    <property type="evidence" value="ECO:0007669"/>
    <property type="project" value="UniProtKB-KW"/>
</dbReference>
<keyword evidence="8" id="KW-0460">Magnesium</keyword>
<dbReference type="PANTHER" id="PTHR47707">
    <property type="entry name" value="8-OXO-DGTP DIPHOSPHATASE"/>
    <property type="match status" value="1"/>
</dbReference>
<dbReference type="InterPro" id="IPR020476">
    <property type="entry name" value="Nudix_hydrolase"/>
</dbReference>
<dbReference type="AlphaFoldDB" id="A0A931GHA1"/>
<evidence type="ECO:0000259" key="12">
    <source>
        <dbReference type="PROSITE" id="PS51462"/>
    </source>
</evidence>
<protein>
    <recommendedName>
        <fullName evidence="11">8-oxo-dGTP diphosphatase</fullName>
        <ecNumber evidence="11">3.6.1.55</ecNumber>
    </recommendedName>
</protein>
<evidence type="ECO:0000313" key="14">
    <source>
        <dbReference type="Proteomes" id="UP000614047"/>
    </source>
</evidence>
<keyword evidence="5" id="KW-0479">Metal-binding</keyword>
<feature type="domain" description="Nudix hydrolase" evidence="12">
    <location>
        <begin position="10"/>
        <end position="133"/>
    </location>
</feature>
<keyword evidence="4" id="KW-0235">DNA replication</keyword>
<keyword evidence="14" id="KW-1185">Reference proteome</keyword>
<accession>A0A931GHA1</accession>
<dbReference type="CDD" id="cd03425">
    <property type="entry name" value="NUDIX_MutT_NudA_like"/>
    <property type="match status" value="1"/>
</dbReference>
<evidence type="ECO:0000256" key="4">
    <source>
        <dbReference type="ARBA" id="ARBA00022705"/>
    </source>
</evidence>
<keyword evidence="7 13" id="KW-0378">Hydrolase</keyword>
<organism evidence="13 14">
    <name type="scientific">Actinomadura viridis</name>
    <dbReference type="NCBI Taxonomy" id="58110"/>
    <lineage>
        <taxon>Bacteria</taxon>
        <taxon>Bacillati</taxon>
        <taxon>Actinomycetota</taxon>
        <taxon>Actinomycetes</taxon>
        <taxon>Streptosporangiales</taxon>
        <taxon>Thermomonosporaceae</taxon>
        <taxon>Actinomadura</taxon>
    </lineage>
</organism>
<evidence type="ECO:0000256" key="7">
    <source>
        <dbReference type="ARBA" id="ARBA00022801"/>
    </source>
</evidence>
<dbReference type="PROSITE" id="PS51462">
    <property type="entry name" value="NUDIX"/>
    <property type="match status" value="1"/>
</dbReference>
<evidence type="ECO:0000256" key="3">
    <source>
        <dbReference type="ARBA" id="ARBA00022457"/>
    </source>
</evidence>